<dbReference type="GeneID" id="26906621"/>
<dbReference type="InterPro" id="IPR003165">
    <property type="entry name" value="Piwi"/>
</dbReference>
<name>A0A0M9FXV2_LEPPY</name>
<dbReference type="GO" id="GO:0044818">
    <property type="term" value="P:mitotic G2/M transition checkpoint"/>
    <property type="evidence" value="ECO:0007669"/>
    <property type="project" value="TreeGrafter"/>
</dbReference>
<dbReference type="SMART" id="SM00950">
    <property type="entry name" value="Piwi"/>
    <property type="match status" value="1"/>
</dbReference>
<feature type="compositionally biased region" description="Low complexity" evidence="2">
    <location>
        <begin position="228"/>
        <end position="239"/>
    </location>
</feature>
<dbReference type="AlphaFoldDB" id="A0A0M9FXV2"/>
<dbReference type="PANTHER" id="PTHR13356:SF0">
    <property type="entry name" value="SOSS COMPLEX SUBUNIT B HOMOLOG"/>
    <property type="match status" value="1"/>
</dbReference>
<dbReference type="EMBL" id="LGTL01000014">
    <property type="protein sequence ID" value="KPA78159.1"/>
    <property type="molecule type" value="Genomic_DNA"/>
</dbReference>
<feature type="compositionally biased region" description="Low complexity" evidence="2">
    <location>
        <begin position="479"/>
        <end position="492"/>
    </location>
</feature>
<dbReference type="Proteomes" id="UP000037923">
    <property type="component" value="Unassembled WGS sequence"/>
</dbReference>
<dbReference type="GO" id="GO:0003677">
    <property type="term" value="F:DNA binding"/>
    <property type="evidence" value="ECO:0007669"/>
    <property type="project" value="UniProtKB-KW"/>
</dbReference>
<keyword evidence="5" id="KW-1185">Reference proteome</keyword>
<dbReference type="OMA" id="RWLKVEC"/>
<dbReference type="RefSeq" id="XP_015656598.1">
    <property type="nucleotide sequence ID" value="XM_015804620.1"/>
</dbReference>
<evidence type="ECO:0000313" key="4">
    <source>
        <dbReference type="EMBL" id="KPA78159.1"/>
    </source>
</evidence>
<sequence>MLRLRRTLVRRHEHMTDLFLPRCTPVLCSASRQLYGRPYAEPASHRIRRQADSNGAGYPPPPPNGAPQRPPSSGTWGPRGGRGGGGYTKTYRGSGRAVHDRSPAVALDDNGVARQDAPLSRYSAGSVRRADAATAAAASAETCRSFWSQRVRHVPAGDLKRQHLMESTHDKHSRFLVRSRIRDDGVLSNLFPVRFHDDAALKANGEKHDPYVYIYEMYVTRMVTSRAPAAAPGGRPSAAWGKYRQTPPSTAAQLSKSNERGGAATAGAVIATDSAAPSMERRVTAGRSWRAIQRYLRHRFAAAASTLLPPLVQLDNKIYAAAPLPADALQLPKTYFDVGWKTAELRLVSRSRYADLPASELQMVMNKIVLEMARETQRQRQRIRDGTSTTAPHRHDDGDVQDDDGLEVMEVVREKTGKLVCTTQGVSSGGLRVYRGIYVQAIFVDHTAALAYAEDSNDDEKGGGSGSHSDAAPQGGDGRTSSSKGTTSTTGSVPPPPTTRQLNETPVGLTDAANPIQFRVDAFLRAFTYRGTPVESYRISDASGSVLASVWAPPQPQSLLVGGVYAAAPVRIREFAERGNARLVEVPSGTVPTLLAAPPQPAPLPSAAPPPTATSSRSRQAPPEPPSRLPGHISLRIDTKGTIASETSLWGEVLQHYGAGPYDDATQQRIRKALAHMPVVISYSLRQGIVREVRFDGAALLAAASASDPLLGMAQKFAVQTTSELPSPSAATSSCAAGLSESETQSRGPVMGAREPRLLPLLPYLDAQQPCAVLTDYTVVPLQVLHCCFDPAMRNWQDIGVAVLSLMPNQRMELLSFVRKLLSRGLRRWGIEVAHRPWRTRSLSLLPAPMKRVVPNPAARSAASFPSTVAVLGIAGPRCTADQTQRVSLTAQHMAQYFRTNLVACLPDESAGVQYVHDQLMMHTSTPQQQPGGSASLRDVNSCVILITTEPDTRATRWLKVECMSRGIHLVAVLPSSSPKRLNLICGNLRRRIATQFELDPLRGIDLRAEVPVLGRRRVLIVGVDTCHTNTHSIGTIVGILATPTRNHLLSHFWQHDARGREASHVAVHFKNMLTRVLTKYGGVDEVVIFQDGDVFSELTGMKEELVAQLPECGLTFMCLHKRCNIRFTHTSSSSSTADAAARDAQRDGGNASVEASFHNVVKGVVITALAPIPLDYEAAAPSFYLQAHESVMSTARAVQYTVHHVSPTLDVADVQQMANVMANVLAPQATKLPMSTRCAHRLADRAERLLDAVPQFTGEMIPQPLSDRLWFL</sequence>
<feature type="compositionally biased region" description="Gly residues" evidence="2">
    <location>
        <begin position="77"/>
        <end position="87"/>
    </location>
</feature>
<dbReference type="Pfam" id="PF02171">
    <property type="entry name" value="Piwi"/>
    <property type="match status" value="1"/>
</dbReference>
<gene>
    <name evidence="4" type="ORF">ABB37_06332</name>
</gene>
<accession>A0A0M9FXV2</accession>
<evidence type="ECO:0000259" key="3">
    <source>
        <dbReference type="SMART" id="SM00950"/>
    </source>
</evidence>
<feature type="compositionally biased region" description="Pro residues" evidence="2">
    <location>
        <begin position="598"/>
        <end position="612"/>
    </location>
</feature>
<dbReference type="Gene3D" id="3.30.420.10">
    <property type="entry name" value="Ribonuclease H-like superfamily/Ribonuclease H"/>
    <property type="match status" value="1"/>
</dbReference>
<dbReference type="GO" id="GO:0000724">
    <property type="term" value="P:double-strand break repair via homologous recombination"/>
    <property type="evidence" value="ECO:0007669"/>
    <property type="project" value="TreeGrafter"/>
</dbReference>
<reference evidence="4 5" key="1">
    <citation type="submission" date="2015-07" db="EMBL/GenBank/DDBJ databases">
        <title>High-quality genome of monoxenous trypanosomatid Leptomonas pyrrhocoris.</title>
        <authorList>
            <person name="Flegontov P."/>
            <person name="Butenko A."/>
            <person name="Firsov S."/>
            <person name="Vlcek C."/>
            <person name="Logacheva M.D."/>
            <person name="Field M."/>
            <person name="Filatov D."/>
            <person name="Flegontova O."/>
            <person name="Gerasimov E."/>
            <person name="Jackson A.P."/>
            <person name="Kelly S."/>
            <person name="Opperdoes F."/>
            <person name="O'Reilly A."/>
            <person name="Votypka J."/>
            <person name="Yurchenko V."/>
            <person name="Lukes J."/>
        </authorList>
    </citation>
    <scope>NUCLEOTIDE SEQUENCE [LARGE SCALE GENOMIC DNA]</scope>
    <source>
        <strain evidence="4">H10</strain>
    </source>
</reference>
<feature type="region of interest" description="Disordered" evidence="2">
    <location>
        <begin position="377"/>
        <end position="404"/>
    </location>
</feature>
<feature type="region of interest" description="Disordered" evidence="2">
    <location>
        <begin position="455"/>
        <end position="510"/>
    </location>
</feature>
<dbReference type="InterPro" id="IPR051231">
    <property type="entry name" value="SOSS-B"/>
</dbReference>
<feature type="compositionally biased region" description="Pro residues" evidence="2">
    <location>
        <begin position="58"/>
        <end position="70"/>
    </location>
</feature>
<feature type="region of interest" description="Disordered" evidence="2">
    <location>
        <begin position="591"/>
        <end position="633"/>
    </location>
</feature>
<dbReference type="GO" id="GO:0070876">
    <property type="term" value="C:SOSS complex"/>
    <property type="evidence" value="ECO:0007669"/>
    <property type="project" value="TreeGrafter"/>
</dbReference>
<dbReference type="InterPro" id="IPR036397">
    <property type="entry name" value="RNaseH_sf"/>
</dbReference>
<dbReference type="PANTHER" id="PTHR13356">
    <property type="entry name" value="OB FOLD NUCLEIC ACID BINDING PROTEIN-RELATED"/>
    <property type="match status" value="1"/>
</dbReference>
<feature type="domain" description="Piwi" evidence="3">
    <location>
        <begin position="943"/>
        <end position="1252"/>
    </location>
</feature>
<protein>
    <submittedName>
        <fullName evidence="4">Putative argonaut-like protein</fullName>
    </submittedName>
</protein>
<feature type="compositionally biased region" description="Low complexity" evidence="2">
    <location>
        <begin position="726"/>
        <end position="737"/>
    </location>
</feature>
<feature type="region of interest" description="Disordered" evidence="2">
    <location>
        <begin position="51"/>
        <end position="112"/>
    </location>
</feature>
<dbReference type="VEuPathDB" id="TriTrypDB:LpyrH10_14_0470"/>
<evidence type="ECO:0000256" key="2">
    <source>
        <dbReference type="SAM" id="MobiDB-lite"/>
    </source>
</evidence>
<evidence type="ECO:0000256" key="1">
    <source>
        <dbReference type="ARBA" id="ARBA00023125"/>
    </source>
</evidence>
<proteinExistence type="predicted"/>
<keyword evidence="1" id="KW-0238">DNA-binding</keyword>
<feature type="region of interest" description="Disordered" evidence="2">
    <location>
        <begin position="228"/>
        <end position="260"/>
    </location>
</feature>
<comment type="caution">
    <text evidence="4">The sequence shown here is derived from an EMBL/GenBank/DDBJ whole genome shotgun (WGS) entry which is preliminary data.</text>
</comment>
<feature type="region of interest" description="Disordered" evidence="2">
    <location>
        <begin position="723"/>
        <end position="750"/>
    </location>
</feature>
<organism evidence="4 5">
    <name type="scientific">Leptomonas pyrrhocoris</name>
    <name type="common">Firebug parasite</name>
    <dbReference type="NCBI Taxonomy" id="157538"/>
    <lineage>
        <taxon>Eukaryota</taxon>
        <taxon>Discoba</taxon>
        <taxon>Euglenozoa</taxon>
        <taxon>Kinetoplastea</taxon>
        <taxon>Metakinetoplastina</taxon>
        <taxon>Trypanosomatida</taxon>
        <taxon>Trypanosomatidae</taxon>
        <taxon>Leishmaniinae</taxon>
        <taxon>Leptomonas</taxon>
    </lineage>
</organism>
<dbReference type="OrthoDB" id="272560at2759"/>
<dbReference type="GO" id="GO:0010212">
    <property type="term" value="P:response to ionizing radiation"/>
    <property type="evidence" value="ECO:0007669"/>
    <property type="project" value="TreeGrafter"/>
</dbReference>
<dbReference type="InterPro" id="IPR012337">
    <property type="entry name" value="RNaseH-like_sf"/>
</dbReference>
<evidence type="ECO:0000313" key="5">
    <source>
        <dbReference type="Proteomes" id="UP000037923"/>
    </source>
</evidence>
<feature type="compositionally biased region" description="Polar residues" evidence="2">
    <location>
        <begin position="246"/>
        <end position="256"/>
    </location>
</feature>
<dbReference type="SUPFAM" id="SSF53098">
    <property type="entry name" value="Ribonuclease H-like"/>
    <property type="match status" value="1"/>
</dbReference>